<organism evidence="1">
    <name type="scientific">hydrocarbon metagenome</name>
    <dbReference type="NCBI Taxonomy" id="938273"/>
    <lineage>
        <taxon>unclassified sequences</taxon>
        <taxon>metagenomes</taxon>
        <taxon>ecological metagenomes</taxon>
    </lineage>
</organism>
<accession>A0A0W8F5G1</accession>
<dbReference type="AlphaFoldDB" id="A0A0W8F5G1"/>
<evidence type="ECO:0000313" key="1">
    <source>
        <dbReference type="EMBL" id="KUG16061.1"/>
    </source>
</evidence>
<name>A0A0W8F5G1_9ZZZZ</name>
<dbReference type="EMBL" id="LNQE01001516">
    <property type="protein sequence ID" value="KUG16061.1"/>
    <property type="molecule type" value="Genomic_DNA"/>
</dbReference>
<proteinExistence type="predicted"/>
<sequence>MKRGSSLNYVDEFRLRIWPLFLCISVVGSEHSGFPQRRKDAENLRFKFTHTR</sequence>
<reference evidence="1" key="1">
    <citation type="journal article" date="2015" name="Proc. Natl. Acad. Sci. U.S.A.">
        <title>Networks of energetic and metabolic interactions define dynamics in microbial communities.</title>
        <authorList>
            <person name="Embree M."/>
            <person name="Liu J.K."/>
            <person name="Al-Bassam M.M."/>
            <person name="Zengler K."/>
        </authorList>
    </citation>
    <scope>NUCLEOTIDE SEQUENCE</scope>
</reference>
<comment type="caution">
    <text evidence="1">The sequence shown here is derived from an EMBL/GenBank/DDBJ whole genome shotgun (WGS) entry which is preliminary data.</text>
</comment>
<protein>
    <submittedName>
        <fullName evidence="1">Uncharacterized protein</fullName>
    </submittedName>
</protein>
<gene>
    <name evidence="1" type="ORF">ASZ90_014289</name>
</gene>